<keyword evidence="2" id="KW-0812">Transmembrane</keyword>
<feature type="compositionally biased region" description="Polar residues" evidence="1">
    <location>
        <begin position="245"/>
        <end position="256"/>
    </location>
</feature>
<reference evidence="3" key="1">
    <citation type="submission" date="2022-08" db="EMBL/GenBank/DDBJ databases">
        <title>A Global Phylogenomic Analysis of the Shiitake Genus Lentinula.</title>
        <authorList>
            <consortium name="DOE Joint Genome Institute"/>
            <person name="Sierra-Patev S."/>
            <person name="Min B."/>
            <person name="Naranjo-Ortiz M."/>
            <person name="Looney B."/>
            <person name="Konkel Z."/>
            <person name="Slot J.C."/>
            <person name="Sakamoto Y."/>
            <person name="Steenwyk J.L."/>
            <person name="Rokas A."/>
            <person name="Carro J."/>
            <person name="Camarero S."/>
            <person name="Ferreira P."/>
            <person name="Molpeceres G."/>
            <person name="Ruiz-Duenas F.J."/>
            <person name="Serrano A."/>
            <person name="Henrissat B."/>
            <person name="Drula E."/>
            <person name="Hughes K.W."/>
            <person name="Mata J.L."/>
            <person name="Ishikawa N.K."/>
            <person name="Vargas-Isla R."/>
            <person name="Ushijima S."/>
            <person name="Smith C.A."/>
            <person name="Ahrendt S."/>
            <person name="Andreopoulos W."/>
            <person name="He G."/>
            <person name="Labutti K."/>
            <person name="Lipzen A."/>
            <person name="Ng V."/>
            <person name="Riley R."/>
            <person name="Sandor L."/>
            <person name="Barry K."/>
            <person name="Martinez A.T."/>
            <person name="Xiao Y."/>
            <person name="Gibbons J.G."/>
            <person name="Terashima K."/>
            <person name="Grigoriev I.V."/>
            <person name="Hibbett D.S."/>
        </authorList>
    </citation>
    <scope>NUCLEOTIDE SEQUENCE</scope>
    <source>
        <strain evidence="3">JLM2183</strain>
    </source>
</reference>
<sequence>MERGNDNDTYVAFYVSFEVTDNPKRITPIEFGAFAISLYLVLRSQNLRQLLHKRGGNTNGWRPLVTLTADPQLGHNHCAIHETTLGSDGQNPNSKTGLDLESPRLNTKLLFEVVHFPQAAKKKARRLNRTVIGSCVYEMGELVRLANEQERSSKQIVSISLTPSGSGPRVRHTKRMRNSTTNASSDKGFLKISPAGPSLQIRVTPPTGMLMGGLSGSRLGTSLSSCEEESEDDDEDGENEDEETQSLVLSLDSSKTLNDEDTSTIPPSFEPESSTQAGLRRRRRRVRRHILSGYACESGDEVEEEKWISESASESASDVDEEDRELEETAEDDNDCSDPKSSSEWSPWPWIDHVAPILGILGMAQPNPGILPSYRDSLEDDHRHQSNIVKEVIMEVHETNVDTSPNIEDEPTDWAWEWWERLLCLFTVYRELRIAEYEEMGMAELSSSSVELSLSQSPRVSTPRISNPSLRSLSISESVEGKDLSLRLGRYDRIYQRLQVEWTYVGGLLIGLAGIDAAIFAISPSSSDTSFSDIASGKDSADLASSSSLFPVDSYAREAVSLSTISTALGLLCDAYFLLNYAWGDVNTFLNRARSSLHSSSSVSSSSPQAELPVSASPLSQSWGYFALSSRIPAICMFLSLLFIGAFLLIVASEAAPPAGLWFLGVLVGMGMWMQYVVRFGKIVGRGVRGVGRGVRNIMMWVGSSASWVGGKTRGLFVRSERCHQDAPAVDGNTDTRKKSVIIPLPVKIRPEGRGRHS</sequence>
<keyword evidence="2" id="KW-1133">Transmembrane helix</keyword>
<feature type="transmembrane region" description="Helical" evidence="2">
    <location>
        <begin position="659"/>
        <end position="678"/>
    </location>
</feature>
<comment type="caution">
    <text evidence="3">The sequence shown here is derived from an EMBL/GenBank/DDBJ whole genome shotgun (WGS) entry which is preliminary data.</text>
</comment>
<feature type="transmembrane region" description="Helical" evidence="2">
    <location>
        <begin position="632"/>
        <end position="653"/>
    </location>
</feature>
<feature type="compositionally biased region" description="Low complexity" evidence="1">
    <location>
        <begin position="216"/>
        <end position="225"/>
    </location>
</feature>
<protein>
    <submittedName>
        <fullName evidence="3">Uncharacterized protein</fullName>
    </submittedName>
</protein>
<feature type="compositionally biased region" description="Acidic residues" evidence="1">
    <location>
        <begin position="226"/>
        <end position="244"/>
    </location>
</feature>
<keyword evidence="4" id="KW-1185">Reference proteome</keyword>
<gene>
    <name evidence="3" type="ORF">J3R30DRAFT_3708239</name>
</gene>
<evidence type="ECO:0000256" key="2">
    <source>
        <dbReference type="SAM" id="Phobius"/>
    </source>
</evidence>
<keyword evidence="2" id="KW-0472">Membrane</keyword>
<evidence type="ECO:0000256" key="1">
    <source>
        <dbReference type="SAM" id="MobiDB-lite"/>
    </source>
</evidence>
<feature type="compositionally biased region" description="Acidic residues" evidence="1">
    <location>
        <begin position="317"/>
        <end position="336"/>
    </location>
</feature>
<dbReference type="OrthoDB" id="2642524at2759"/>
<proteinExistence type="predicted"/>
<feature type="transmembrane region" description="Helical" evidence="2">
    <location>
        <begin position="502"/>
        <end position="522"/>
    </location>
</feature>
<accession>A0A9W9A2T6</accession>
<organism evidence="3 4">
    <name type="scientific">Lentinula aciculospora</name>
    <dbReference type="NCBI Taxonomy" id="153920"/>
    <lineage>
        <taxon>Eukaryota</taxon>
        <taxon>Fungi</taxon>
        <taxon>Dikarya</taxon>
        <taxon>Basidiomycota</taxon>
        <taxon>Agaricomycotina</taxon>
        <taxon>Agaricomycetes</taxon>
        <taxon>Agaricomycetidae</taxon>
        <taxon>Agaricales</taxon>
        <taxon>Marasmiineae</taxon>
        <taxon>Omphalotaceae</taxon>
        <taxon>Lentinula</taxon>
    </lineage>
</organism>
<feature type="region of interest" description="Disordered" evidence="1">
    <location>
        <begin position="299"/>
        <end position="344"/>
    </location>
</feature>
<feature type="region of interest" description="Disordered" evidence="1">
    <location>
        <begin position="159"/>
        <end position="282"/>
    </location>
</feature>
<dbReference type="AlphaFoldDB" id="A0A9W9A2T6"/>
<name>A0A9W9A2T6_9AGAR</name>
<evidence type="ECO:0000313" key="4">
    <source>
        <dbReference type="Proteomes" id="UP001150266"/>
    </source>
</evidence>
<evidence type="ECO:0000313" key="3">
    <source>
        <dbReference type="EMBL" id="KAJ4473136.1"/>
    </source>
</evidence>
<feature type="compositionally biased region" description="Polar residues" evidence="1">
    <location>
        <begin position="263"/>
        <end position="277"/>
    </location>
</feature>
<dbReference type="Proteomes" id="UP001150266">
    <property type="component" value="Unassembled WGS sequence"/>
</dbReference>
<dbReference type="EMBL" id="JAOTPV010000018">
    <property type="protein sequence ID" value="KAJ4473136.1"/>
    <property type="molecule type" value="Genomic_DNA"/>
</dbReference>